<sequence>MASTLRRSARIRARNFRYRPYFRFLDLPLEIRRMILNYLLDPRTCAHPTPWVGLLSVQNVPTEWTMSPALRYLYPIDLLLVNHQICTEFQDLILTSSPLNITVLGGPRRFHQYGVDPDYTDYQTRLKQWWVLNQTRRCEIYIRPWSEPSFAPSTISTSPENFFQHFKDVFAPKLETITLRVSFVYVCQPENPYQPEDPIAIPLFQNIGRILRLSELVPEVCCAYTYLKWHAQQGMWLPFNDEKALSPYVHHALRDGPRRDMYSGCAVQGAMKKAKALPDDAQGTDY</sequence>
<organism evidence="1 2">
    <name type="scientific">Delitschia confertaspora ATCC 74209</name>
    <dbReference type="NCBI Taxonomy" id="1513339"/>
    <lineage>
        <taxon>Eukaryota</taxon>
        <taxon>Fungi</taxon>
        <taxon>Dikarya</taxon>
        <taxon>Ascomycota</taxon>
        <taxon>Pezizomycotina</taxon>
        <taxon>Dothideomycetes</taxon>
        <taxon>Pleosporomycetidae</taxon>
        <taxon>Pleosporales</taxon>
        <taxon>Delitschiaceae</taxon>
        <taxon>Delitschia</taxon>
    </lineage>
</organism>
<reference evidence="1" key="1">
    <citation type="journal article" date="2020" name="Stud. Mycol.">
        <title>101 Dothideomycetes genomes: a test case for predicting lifestyles and emergence of pathogens.</title>
        <authorList>
            <person name="Haridas S."/>
            <person name="Albert R."/>
            <person name="Binder M."/>
            <person name="Bloem J."/>
            <person name="Labutti K."/>
            <person name="Salamov A."/>
            <person name="Andreopoulos B."/>
            <person name="Baker S."/>
            <person name="Barry K."/>
            <person name="Bills G."/>
            <person name="Bluhm B."/>
            <person name="Cannon C."/>
            <person name="Castanera R."/>
            <person name="Culley D."/>
            <person name="Daum C."/>
            <person name="Ezra D."/>
            <person name="Gonzalez J."/>
            <person name="Henrissat B."/>
            <person name="Kuo A."/>
            <person name="Liang C."/>
            <person name="Lipzen A."/>
            <person name="Lutzoni F."/>
            <person name="Magnuson J."/>
            <person name="Mondo S."/>
            <person name="Nolan M."/>
            <person name="Ohm R."/>
            <person name="Pangilinan J."/>
            <person name="Park H.-J."/>
            <person name="Ramirez L."/>
            <person name="Alfaro M."/>
            <person name="Sun H."/>
            <person name="Tritt A."/>
            <person name="Yoshinaga Y."/>
            <person name="Zwiers L.-H."/>
            <person name="Turgeon B."/>
            <person name="Goodwin S."/>
            <person name="Spatafora J."/>
            <person name="Crous P."/>
            <person name="Grigoriev I."/>
        </authorList>
    </citation>
    <scope>NUCLEOTIDE SEQUENCE</scope>
    <source>
        <strain evidence="1">ATCC 74209</strain>
    </source>
</reference>
<comment type="caution">
    <text evidence="1">The sequence shown here is derived from an EMBL/GenBank/DDBJ whole genome shotgun (WGS) entry which is preliminary data.</text>
</comment>
<name>A0A9P4JPA9_9PLEO</name>
<accession>A0A9P4JPA9</accession>
<dbReference type="AlphaFoldDB" id="A0A9P4JPA9"/>
<evidence type="ECO:0008006" key="3">
    <source>
        <dbReference type="Google" id="ProtNLM"/>
    </source>
</evidence>
<proteinExistence type="predicted"/>
<keyword evidence="2" id="KW-1185">Reference proteome</keyword>
<dbReference type="EMBL" id="ML994015">
    <property type="protein sequence ID" value="KAF2200577.1"/>
    <property type="molecule type" value="Genomic_DNA"/>
</dbReference>
<evidence type="ECO:0000313" key="2">
    <source>
        <dbReference type="Proteomes" id="UP000799536"/>
    </source>
</evidence>
<dbReference type="Proteomes" id="UP000799536">
    <property type="component" value="Unassembled WGS sequence"/>
</dbReference>
<evidence type="ECO:0000313" key="1">
    <source>
        <dbReference type="EMBL" id="KAF2200577.1"/>
    </source>
</evidence>
<protein>
    <recommendedName>
        <fullName evidence="3">F-box domain-containing protein</fullName>
    </recommendedName>
</protein>
<gene>
    <name evidence="1" type="ORF">GQ43DRAFT_463865</name>
</gene>